<name>A0A6J4NQN5_9ACTN</name>
<reference evidence="2" key="1">
    <citation type="submission" date="2020-02" db="EMBL/GenBank/DDBJ databases">
        <authorList>
            <person name="Meier V. D."/>
        </authorList>
    </citation>
    <scope>NUCLEOTIDE SEQUENCE</scope>
    <source>
        <strain evidence="2">AVDCRST_MAG55</strain>
    </source>
</reference>
<feature type="compositionally biased region" description="Low complexity" evidence="1">
    <location>
        <begin position="159"/>
        <end position="174"/>
    </location>
</feature>
<feature type="region of interest" description="Disordered" evidence="1">
    <location>
        <begin position="29"/>
        <end position="48"/>
    </location>
</feature>
<feature type="compositionally biased region" description="Pro residues" evidence="1">
    <location>
        <begin position="175"/>
        <end position="184"/>
    </location>
</feature>
<feature type="compositionally biased region" description="Basic residues" evidence="1">
    <location>
        <begin position="108"/>
        <end position="124"/>
    </location>
</feature>
<dbReference type="EMBL" id="CADCUZ010000015">
    <property type="protein sequence ID" value="CAA9395396.1"/>
    <property type="molecule type" value="Genomic_DNA"/>
</dbReference>
<gene>
    <name evidence="2" type="ORF">AVDCRST_MAG55-330</name>
</gene>
<organism evidence="2">
    <name type="scientific">uncultured Rubrobacteraceae bacterium</name>
    <dbReference type="NCBI Taxonomy" id="349277"/>
    <lineage>
        <taxon>Bacteria</taxon>
        <taxon>Bacillati</taxon>
        <taxon>Actinomycetota</taxon>
        <taxon>Rubrobacteria</taxon>
        <taxon>Rubrobacterales</taxon>
        <taxon>Rubrobacteraceae</taxon>
        <taxon>environmental samples</taxon>
    </lineage>
</organism>
<protein>
    <submittedName>
        <fullName evidence="2">Uncharacterized protein</fullName>
    </submittedName>
</protein>
<feature type="non-terminal residue" evidence="2">
    <location>
        <position position="1"/>
    </location>
</feature>
<evidence type="ECO:0000313" key="2">
    <source>
        <dbReference type="EMBL" id="CAA9395396.1"/>
    </source>
</evidence>
<evidence type="ECO:0000256" key="1">
    <source>
        <dbReference type="SAM" id="MobiDB-lite"/>
    </source>
</evidence>
<dbReference type="AlphaFoldDB" id="A0A6J4NQN5"/>
<accession>A0A6J4NQN5</accession>
<proteinExistence type="predicted"/>
<feature type="region of interest" description="Disordered" evidence="1">
    <location>
        <begin position="245"/>
        <end position="271"/>
    </location>
</feature>
<feature type="compositionally biased region" description="Basic and acidic residues" evidence="1">
    <location>
        <begin position="87"/>
        <end position="101"/>
    </location>
</feature>
<feature type="non-terminal residue" evidence="2">
    <location>
        <position position="317"/>
    </location>
</feature>
<feature type="compositionally biased region" description="Basic residues" evidence="1">
    <location>
        <begin position="253"/>
        <end position="265"/>
    </location>
</feature>
<feature type="region of interest" description="Disordered" evidence="1">
    <location>
        <begin position="87"/>
        <end position="188"/>
    </location>
</feature>
<sequence length="317" mass="35921">GEARQKPRPRGRPRHRRLRGPVLLFQLPGRGLRPRALRPGPDPRRSRPRLALLRRALFSLALLPEGAQGLRPPRDERGYLRRRALHDHLSRQARGDPEKRLCPPGLRSPHRAHRTGGRRRAGHRRNGDGTLGLYRGVRPGPAPLDDARLPRRGGLWHSRPPLEGALAARRARPPQAAPARPPRTAPTGLPRCVQRVARRPRARGRHDRLLPLLGPRVPRRLPLRRRARCERGFPADRLRLRGQLTAGRAQHDPRRHRRGRGRARPPVHEARRDALRARRGAHVRNPSRDPLVGHAYRYLGIAAGAKDTRRSAAGDRI</sequence>